<evidence type="ECO:0000259" key="4">
    <source>
        <dbReference type="Pfam" id="PF01895"/>
    </source>
</evidence>
<dbReference type="PANTHER" id="PTHR42930">
    <property type="entry name" value="PHOSPHATE-SPECIFIC TRANSPORT SYSTEM ACCESSORY PROTEIN PHOU"/>
    <property type="match status" value="1"/>
</dbReference>
<dbReference type="Pfam" id="PF01895">
    <property type="entry name" value="PhoU"/>
    <property type="match status" value="2"/>
</dbReference>
<dbReference type="EMBL" id="JAVRHX010000001">
    <property type="protein sequence ID" value="MDT0593477.1"/>
    <property type="molecule type" value="Genomic_DNA"/>
</dbReference>
<dbReference type="Gene3D" id="1.20.58.220">
    <property type="entry name" value="Phosphate transport system protein phou homolog 2, domain 2"/>
    <property type="match status" value="1"/>
</dbReference>
<organism evidence="5 6">
    <name type="scientific">Glaciecola petra</name>
    <dbReference type="NCBI Taxonomy" id="3075602"/>
    <lineage>
        <taxon>Bacteria</taxon>
        <taxon>Pseudomonadati</taxon>
        <taxon>Pseudomonadota</taxon>
        <taxon>Gammaproteobacteria</taxon>
        <taxon>Alteromonadales</taxon>
        <taxon>Alteromonadaceae</taxon>
        <taxon>Glaciecola</taxon>
    </lineage>
</organism>
<proteinExistence type="inferred from homology"/>
<dbReference type="NCBIfam" id="TIGR02135">
    <property type="entry name" value="phoU_full"/>
    <property type="match status" value="1"/>
</dbReference>
<evidence type="ECO:0000256" key="3">
    <source>
        <dbReference type="PIRNR" id="PIRNR003107"/>
    </source>
</evidence>
<comment type="function">
    <text evidence="3">Plays a role in the regulation of phosphate uptake.</text>
</comment>
<feature type="domain" description="PhoU" evidence="4">
    <location>
        <begin position="129"/>
        <end position="214"/>
    </location>
</feature>
<protein>
    <recommendedName>
        <fullName evidence="3">Phosphate-specific transport system accessory protein PhoU</fullName>
    </recommendedName>
</protein>
<comment type="similarity">
    <text evidence="1 3">Belongs to the PhoU family.</text>
</comment>
<keyword evidence="2 3" id="KW-0592">Phosphate transport</keyword>
<keyword evidence="6" id="KW-1185">Reference proteome</keyword>
<name>A0ABU2ZLH6_9ALTE</name>
<dbReference type="RefSeq" id="WP_311366989.1">
    <property type="nucleotide sequence ID" value="NZ_JAVRHX010000001.1"/>
</dbReference>
<dbReference type="InterPro" id="IPR028366">
    <property type="entry name" value="PhoU"/>
</dbReference>
<dbReference type="PIRSF" id="PIRSF003107">
    <property type="entry name" value="PhoU"/>
    <property type="match status" value="1"/>
</dbReference>
<dbReference type="InterPro" id="IPR026022">
    <property type="entry name" value="PhoU_dom"/>
</dbReference>
<sequence length="237" mass="27054">MRRQIQINTHISAKYNQELESLKHSVLTMGGVIEQQLINTLTALKENAPSLAERVALNDNRVDSMEAQVEQECMRVIAKRNPTAGDLRLVMTISKTATDLERIGDEIERVAKLVTKNKIPDSELVMSGILEIGNRIVSMMRASFDAFARQDDKAAILAYQQDNEIDRLYKKVLEHTAQEIQSAPADIYLWMEVLWAVRAFERMGDRCKNMCEYVIYLTYGRDLNSASMKKTVKKLLK</sequence>
<gene>
    <name evidence="5" type="primary">phoU</name>
    <name evidence="5" type="ORF">RM552_01300</name>
</gene>
<comment type="subunit">
    <text evidence="3">Homodimer.</text>
</comment>
<evidence type="ECO:0000256" key="2">
    <source>
        <dbReference type="ARBA" id="ARBA00022592"/>
    </source>
</evidence>
<comment type="subcellular location">
    <subcellularLocation>
        <location evidence="3">Cytoplasm</location>
    </subcellularLocation>
</comment>
<comment type="caution">
    <text evidence="5">The sequence shown here is derived from an EMBL/GenBank/DDBJ whole genome shotgun (WGS) entry which is preliminary data.</text>
</comment>
<keyword evidence="3" id="KW-0963">Cytoplasm</keyword>
<accession>A0ABU2ZLH6</accession>
<evidence type="ECO:0000313" key="5">
    <source>
        <dbReference type="EMBL" id="MDT0593477.1"/>
    </source>
</evidence>
<evidence type="ECO:0000313" key="6">
    <source>
        <dbReference type="Proteomes" id="UP001253545"/>
    </source>
</evidence>
<keyword evidence="3" id="KW-0813">Transport</keyword>
<evidence type="ECO:0000256" key="1">
    <source>
        <dbReference type="ARBA" id="ARBA00008107"/>
    </source>
</evidence>
<dbReference type="PANTHER" id="PTHR42930:SF3">
    <property type="entry name" value="PHOSPHATE-SPECIFIC TRANSPORT SYSTEM ACCESSORY PROTEIN PHOU"/>
    <property type="match status" value="1"/>
</dbReference>
<reference evidence="5 6" key="1">
    <citation type="submission" date="2023-09" db="EMBL/GenBank/DDBJ databases">
        <authorList>
            <person name="Rey-Velasco X."/>
        </authorList>
    </citation>
    <scope>NUCLEOTIDE SEQUENCE [LARGE SCALE GENOMIC DNA]</scope>
    <source>
        <strain evidence="5 6">P117</strain>
    </source>
</reference>
<dbReference type="InterPro" id="IPR038078">
    <property type="entry name" value="PhoU-like_sf"/>
</dbReference>
<feature type="domain" description="PhoU" evidence="4">
    <location>
        <begin position="27"/>
        <end position="114"/>
    </location>
</feature>
<dbReference type="Proteomes" id="UP001253545">
    <property type="component" value="Unassembled WGS sequence"/>
</dbReference>
<dbReference type="SUPFAM" id="SSF109755">
    <property type="entry name" value="PhoU-like"/>
    <property type="match status" value="1"/>
</dbReference>